<proteinExistence type="predicted"/>
<dbReference type="InterPro" id="IPR007487">
    <property type="entry name" value="ABC_transpt-TYRBP-like"/>
</dbReference>
<dbReference type="PANTHER" id="PTHR35271:SF1">
    <property type="entry name" value="ABC TRANSPORTER, SUBSTRATE-BINDING LIPOPROTEIN"/>
    <property type="match status" value="1"/>
</dbReference>
<name>A0A916TY86_9HYPH</name>
<sequence>MPVIGYLGSESPDRYDSRLKAFREGLAQAGYVEGRDVMIEFRWAEGNYERLPSLARDLAARKVAVVVAPGGAEVALAAKWATTTIPIVFEMGGDPVALGVVDSLSRPGNNLTGVSSLSVEVSRKRLEFMREVRPHTKAFAVAVNPTSPTANSQLKNLHAAAGSLGLDITVLEASHEQEFGRLFSTAREMGAGGLVFSSDPYFAYRSRELAALAVRHGVPAITQSRDFPLAGGLMSYGGDFSQSHRHSGLYAGRILKGERPSELPVQRVTKVELFINLRAAHTLGITFPPSLLSSADEVVE</sequence>
<dbReference type="Proteomes" id="UP000637002">
    <property type="component" value="Unassembled WGS sequence"/>
</dbReference>
<dbReference type="EMBL" id="BMGG01000001">
    <property type="protein sequence ID" value="GGC50037.1"/>
    <property type="molecule type" value="Genomic_DNA"/>
</dbReference>
<dbReference type="InterPro" id="IPR028082">
    <property type="entry name" value="Peripla_BP_I"/>
</dbReference>
<comment type="caution">
    <text evidence="1">The sequence shown here is derived from an EMBL/GenBank/DDBJ whole genome shotgun (WGS) entry which is preliminary data.</text>
</comment>
<dbReference type="Gene3D" id="3.40.50.2300">
    <property type="match status" value="2"/>
</dbReference>
<dbReference type="CDD" id="cd06325">
    <property type="entry name" value="PBP1_ABC_unchar_transporter"/>
    <property type="match status" value="1"/>
</dbReference>
<reference evidence="1" key="2">
    <citation type="submission" date="2020-09" db="EMBL/GenBank/DDBJ databases">
        <authorList>
            <person name="Sun Q."/>
            <person name="Zhou Y."/>
        </authorList>
    </citation>
    <scope>NUCLEOTIDE SEQUENCE</scope>
    <source>
        <strain evidence="1">CGMCC 1.12919</strain>
    </source>
</reference>
<protein>
    <recommendedName>
        <fullName evidence="3">ABC transporter substrate-binding protein</fullName>
    </recommendedName>
</protein>
<accession>A0A916TY86</accession>
<keyword evidence="2" id="KW-1185">Reference proteome</keyword>
<organism evidence="1 2">
    <name type="scientific">Chelatococcus reniformis</name>
    <dbReference type="NCBI Taxonomy" id="1494448"/>
    <lineage>
        <taxon>Bacteria</taxon>
        <taxon>Pseudomonadati</taxon>
        <taxon>Pseudomonadota</taxon>
        <taxon>Alphaproteobacteria</taxon>
        <taxon>Hyphomicrobiales</taxon>
        <taxon>Chelatococcaceae</taxon>
        <taxon>Chelatococcus</taxon>
    </lineage>
</organism>
<evidence type="ECO:0000313" key="1">
    <source>
        <dbReference type="EMBL" id="GGC50037.1"/>
    </source>
</evidence>
<evidence type="ECO:0000313" key="2">
    <source>
        <dbReference type="Proteomes" id="UP000637002"/>
    </source>
</evidence>
<dbReference type="PANTHER" id="PTHR35271">
    <property type="entry name" value="ABC TRANSPORTER, SUBSTRATE-BINDING LIPOPROTEIN-RELATED"/>
    <property type="match status" value="1"/>
</dbReference>
<gene>
    <name evidence="1" type="ORF">GCM10010994_06410</name>
</gene>
<evidence type="ECO:0008006" key="3">
    <source>
        <dbReference type="Google" id="ProtNLM"/>
    </source>
</evidence>
<dbReference type="AlphaFoldDB" id="A0A916TY86"/>
<dbReference type="Pfam" id="PF04392">
    <property type="entry name" value="ABC_sub_bind"/>
    <property type="match status" value="1"/>
</dbReference>
<reference evidence="1" key="1">
    <citation type="journal article" date="2014" name="Int. J. Syst. Evol. Microbiol.">
        <title>Complete genome sequence of Corynebacterium casei LMG S-19264T (=DSM 44701T), isolated from a smear-ripened cheese.</title>
        <authorList>
            <consortium name="US DOE Joint Genome Institute (JGI-PGF)"/>
            <person name="Walter F."/>
            <person name="Albersmeier A."/>
            <person name="Kalinowski J."/>
            <person name="Ruckert C."/>
        </authorList>
    </citation>
    <scope>NUCLEOTIDE SEQUENCE</scope>
    <source>
        <strain evidence="1">CGMCC 1.12919</strain>
    </source>
</reference>
<dbReference type="SUPFAM" id="SSF53822">
    <property type="entry name" value="Periplasmic binding protein-like I"/>
    <property type="match status" value="1"/>
</dbReference>